<reference evidence="2" key="1">
    <citation type="submission" date="2022-12" db="EMBL/GenBank/DDBJ databases">
        <title>Draft genome assemblies for two species of Escallonia (Escalloniales).</title>
        <authorList>
            <person name="Chanderbali A."/>
            <person name="Dervinis C."/>
            <person name="Anghel I."/>
            <person name="Soltis D."/>
            <person name="Soltis P."/>
            <person name="Zapata F."/>
        </authorList>
    </citation>
    <scope>NUCLEOTIDE SEQUENCE</scope>
    <source>
        <strain evidence="2">UCBG64.0493</strain>
        <tissue evidence="2">Leaf</tissue>
    </source>
</reference>
<evidence type="ECO:0000259" key="1">
    <source>
        <dbReference type="Pfam" id="PF07727"/>
    </source>
</evidence>
<sequence length="125" mass="14400">MDTWPLDSGCIFDESIFQELDTAFNFKVKLGNDALIDVTCNGNGETMIQEFKEDIMKKFEMSDLGLMHHFLGIEISQEKEDKGRLLDQVYGFPEKPRSMRWVKLIRPLSRSLDEEATGFPLSFSN</sequence>
<dbReference type="EMBL" id="JAVXUP010003585">
    <property type="protein sequence ID" value="KAK2998565.1"/>
    <property type="molecule type" value="Genomic_DNA"/>
</dbReference>
<gene>
    <name evidence="2" type="ORF">RJ639_023545</name>
</gene>
<dbReference type="AlphaFoldDB" id="A0AA88UZS1"/>
<name>A0AA88UZS1_9ASTE</name>
<comment type="caution">
    <text evidence="2">The sequence shown here is derived from an EMBL/GenBank/DDBJ whole genome shotgun (WGS) entry which is preliminary data.</text>
</comment>
<proteinExistence type="predicted"/>
<evidence type="ECO:0000313" key="3">
    <source>
        <dbReference type="Proteomes" id="UP001188597"/>
    </source>
</evidence>
<dbReference type="InterPro" id="IPR013103">
    <property type="entry name" value="RVT_2"/>
</dbReference>
<keyword evidence="3" id="KW-1185">Reference proteome</keyword>
<protein>
    <recommendedName>
        <fullName evidence="1">Reverse transcriptase Ty1/copia-type domain-containing protein</fullName>
    </recommendedName>
</protein>
<dbReference type="Proteomes" id="UP001188597">
    <property type="component" value="Unassembled WGS sequence"/>
</dbReference>
<accession>A0AA88UZS1</accession>
<evidence type="ECO:0000313" key="2">
    <source>
        <dbReference type="EMBL" id="KAK2998565.1"/>
    </source>
</evidence>
<feature type="domain" description="Reverse transcriptase Ty1/copia-type" evidence="1">
    <location>
        <begin position="37"/>
        <end position="79"/>
    </location>
</feature>
<organism evidence="2 3">
    <name type="scientific">Escallonia herrerae</name>
    <dbReference type="NCBI Taxonomy" id="1293975"/>
    <lineage>
        <taxon>Eukaryota</taxon>
        <taxon>Viridiplantae</taxon>
        <taxon>Streptophyta</taxon>
        <taxon>Embryophyta</taxon>
        <taxon>Tracheophyta</taxon>
        <taxon>Spermatophyta</taxon>
        <taxon>Magnoliopsida</taxon>
        <taxon>eudicotyledons</taxon>
        <taxon>Gunneridae</taxon>
        <taxon>Pentapetalae</taxon>
        <taxon>asterids</taxon>
        <taxon>campanulids</taxon>
        <taxon>Escalloniales</taxon>
        <taxon>Escalloniaceae</taxon>
        <taxon>Escallonia</taxon>
    </lineage>
</organism>
<dbReference type="Pfam" id="PF07727">
    <property type="entry name" value="RVT_2"/>
    <property type="match status" value="1"/>
</dbReference>